<feature type="region of interest" description="Disordered" evidence="5">
    <location>
        <begin position="641"/>
        <end position="844"/>
    </location>
</feature>
<evidence type="ECO:0000313" key="6">
    <source>
        <dbReference type="EMBL" id="RPB08153.1"/>
    </source>
</evidence>
<sequence length="900" mass="95599">MSMGMGAIGGPPAGMNMNMNGGAPPPRGAPSSNDKTLLNTYIYDYFLKNGYIECARSLINEADISTTPNSQRNSPSRRAQKHDSDGNAVNGDDNAMDTGEGPSQRKNEDPDDPNKDRADGLPLPKLPANCPQGSFLFDWWCLFWDIFGARNGVGKSSIAAGSYVTQTQATQRFRQEQLLRQMNPQQQHALMTGQVPSQLMNLGNQQYRNQMMQMQSGVLPNGAMNQDSAGGGEMSMQNKNLLARTAMMNNNRKLTPLQISGLKTQQHMMVQAAMQRESGEINDMNGQQPRPQSPAAGHNAGSPKRMRLENGQYQEVGNGRGAPQGTPQSAASASQAHQLLMANGIDPNRLTPQQFQAFQGQNPITQQKSIQLYAQNLAAHAGRAVTALQGGPPKGMANAQQNPPHGAPMMPQTSEGAPLGMSDFYATTPGGMRAGGMGAGTGNHALQDYQMQLMLLEQQNKKRLAMARAEQDSIAHHSDGQRRMEQGFSQSMSPNSRAAPSPQTPGNPKMTGTPKMPNQGGPGSPMPEGPMPGHVQQRNSPAAMGFNGQLQQGGQQDMMYNEMKNSLGIMGNANPGGAPNGGTMMRPPSSHPGFAAQMSQVEMNQMNANLRTQAGRGVPVGNVWQQTQQQQQQLQMQQQAQVAAQQQAAQQAQQQAAQQAQQQQQQQQQAQQQAQQQQAGGPQSGQPQAQIGTPQPARQNLPHQTMPPPPSVPPGAPTNARTQPSSPQVAVQQPPTPTQSHKANPKGKAGREAGKKQRPNKKNGGAAPQPTGPVGTPSSEPPTPTTPQHQNSFSQNPRPVSFAPGQNVAGQPPQQPTPNPAHAAPPAPVPGPADVGAGFLGGEGDINLDFAGFPGDPSDNLLDTFDFDSFLNTEDTNGSIGYDGIGGWSNDTVEASAGES</sequence>
<feature type="compositionally biased region" description="Polar residues" evidence="5">
    <location>
        <begin position="65"/>
        <end position="77"/>
    </location>
</feature>
<dbReference type="InterPro" id="IPR006594">
    <property type="entry name" value="LisH"/>
</dbReference>
<dbReference type="Pfam" id="PF08513">
    <property type="entry name" value="LisH"/>
    <property type="match status" value="1"/>
</dbReference>
<feature type="compositionally biased region" description="Polar residues" evidence="5">
    <location>
        <begin position="788"/>
        <end position="798"/>
    </location>
</feature>
<dbReference type="PANTHER" id="PTHR45093:SF2">
    <property type="entry name" value="LISH DOMAIN-CONTAINING PROTEIN"/>
    <property type="match status" value="1"/>
</dbReference>
<organism evidence="6 7">
    <name type="scientific">Morchella conica CCBAS932</name>
    <dbReference type="NCBI Taxonomy" id="1392247"/>
    <lineage>
        <taxon>Eukaryota</taxon>
        <taxon>Fungi</taxon>
        <taxon>Dikarya</taxon>
        <taxon>Ascomycota</taxon>
        <taxon>Pezizomycotina</taxon>
        <taxon>Pezizomycetes</taxon>
        <taxon>Pezizales</taxon>
        <taxon>Morchellaceae</taxon>
        <taxon>Morchella</taxon>
    </lineage>
</organism>
<feature type="region of interest" description="Disordered" evidence="5">
    <location>
        <begin position="281"/>
        <end position="334"/>
    </location>
</feature>
<proteinExistence type="predicted"/>
<evidence type="ECO:0000256" key="2">
    <source>
        <dbReference type="ARBA" id="ARBA00023015"/>
    </source>
</evidence>
<dbReference type="PANTHER" id="PTHR45093">
    <property type="entry name" value="TRANSCRIPTION ACTIVATOR MSS11"/>
    <property type="match status" value="1"/>
</dbReference>
<feature type="compositionally biased region" description="Polar residues" evidence="5">
    <location>
        <begin position="487"/>
        <end position="498"/>
    </location>
</feature>
<feature type="compositionally biased region" description="Low complexity" evidence="5">
    <location>
        <begin position="641"/>
        <end position="690"/>
    </location>
</feature>
<feature type="compositionally biased region" description="Basic and acidic residues" evidence="5">
    <location>
        <begin position="469"/>
        <end position="485"/>
    </location>
</feature>
<feature type="region of interest" description="Disordered" evidence="5">
    <location>
        <begin position="464"/>
        <end position="553"/>
    </location>
</feature>
<dbReference type="SMART" id="SM00667">
    <property type="entry name" value="LisH"/>
    <property type="match status" value="1"/>
</dbReference>
<dbReference type="PROSITE" id="PS50896">
    <property type="entry name" value="LISH"/>
    <property type="match status" value="1"/>
</dbReference>
<feature type="compositionally biased region" description="Basic and acidic residues" evidence="5">
    <location>
        <begin position="103"/>
        <end position="119"/>
    </location>
</feature>
<keyword evidence="4" id="KW-0539">Nucleus</keyword>
<feature type="region of interest" description="Disordered" evidence="5">
    <location>
        <begin position="878"/>
        <end position="900"/>
    </location>
</feature>
<dbReference type="AlphaFoldDB" id="A0A3N4KCC0"/>
<gene>
    <name evidence="6" type="ORF">P167DRAFT_578518</name>
</gene>
<dbReference type="OrthoDB" id="5600002at2759"/>
<protein>
    <submittedName>
        <fullName evidence="6">Uncharacterized protein</fullName>
    </submittedName>
</protein>
<evidence type="ECO:0000256" key="1">
    <source>
        <dbReference type="ARBA" id="ARBA00004123"/>
    </source>
</evidence>
<evidence type="ECO:0000256" key="3">
    <source>
        <dbReference type="ARBA" id="ARBA00023163"/>
    </source>
</evidence>
<feature type="region of interest" description="Disordered" evidence="5">
    <location>
        <begin position="65"/>
        <end position="125"/>
    </location>
</feature>
<dbReference type="InParanoid" id="A0A3N4KCC0"/>
<reference evidence="6 7" key="1">
    <citation type="journal article" date="2018" name="Nat. Ecol. Evol.">
        <title>Pezizomycetes genomes reveal the molecular basis of ectomycorrhizal truffle lifestyle.</title>
        <authorList>
            <person name="Murat C."/>
            <person name="Payen T."/>
            <person name="Noel B."/>
            <person name="Kuo A."/>
            <person name="Morin E."/>
            <person name="Chen J."/>
            <person name="Kohler A."/>
            <person name="Krizsan K."/>
            <person name="Balestrini R."/>
            <person name="Da Silva C."/>
            <person name="Montanini B."/>
            <person name="Hainaut M."/>
            <person name="Levati E."/>
            <person name="Barry K.W."/>
            <person name="Belfiori B."/>
            <person name="Cichocki N."/>
            <person name="Clum A."/>
            <person name="Dockter R.B."/>
            <person name="Fauchery L."/>
            <person name="Guy J."/>
            <person name="Iotti M."/>
            <person name="Le Tacon F."/>
            <person name="Lindquist E.A."/>
            <person name="Lipzen A."/>
            <person name="Malagnac F."/>
            <person name="Mello A."/>
            <person name="Molinier V."/>
            <person name="Miyauchi S."/>
            <person name="Poulain J."/>
            <person name="Riccioni C."/>
            <person name="Rubini A."/>
            <person name="Sitrit Y."/>
            <person name="Splivallo R."/>
            <person name="Traeger S."/>
            <person name="Wang M."/>
            <person name="Zifcakova L."/>
            <person name="Wipf D."/>
            <person name="Zambonelli A."/>
            <person name="Paolocci F."/>
            <person name="Nowrousian M."/>
            <person name="Ottonello S."/>
            <person name="Baldrian P."/>
            <person name="Spatafora J.W."/>
            <person name="Henrissat B."/>
            <person name="Nagy L.G."/>
            <person name="Aury J.M."/>
            <person name="Wincker P."/>
            <person name="Grigoriev I.V."/>
            <person name="Bonfante P."/>
            <person name="Martin F.M."/>
        </authorList>
    </citation>
    <scope>NUCLEOTIDE SEQUENCE [LARGE SCALE GENOMIC DNA]</scope>
    <source>
        <strain evidence="6 7">CCBAS932</strain>
    </source>
</reference>
<dbReference type="STRING" id="1392247.A0A3N4KCC0"/>
<dbReference type="EMBL" id="ML119167">
    <property type="protein sequence ID" value="RPB08153.1"/>
    <property type="molecule type" value="Genomic_DNA"/>
</dbReference>
<feature type="region of interest" description="Disordered" evidence="5">
    <location>
        <begin position="390"/>
        <end position="417"/>
    </location>
</feature>
<keyword evidence="7" id="KW-1185">Reference proteome</keyword>
<feature type="compositionally biased region" description="Pro residues" evidence="5">
    <location>
        <begin position="813"/>
        <end position="831"/>
    </location>
</feature>
<keyword evidence="2" id="KW-0805">Transcription regulation</keyword>
<evidence type="ECO:0000313" key="7">
    <source>
        <dbReference type="Proteomes" id="UP000277580"/>
    </source>
</evidence>
<evidence type="ECO:0000256" key="5">
    <source>
        <dbReference type="SAM" id="MobiDB-lite"/>
    </source>
</evidence>
<name>A0A3N4KCC0_9PEZI</name>
<comment type="subcellular location">
    <subcellularLocation>
        <location evidence="1">Nucleus</location>
    </subcellularLocation>
</comment>
<feature type="compositionally biased region" description="Low complexity" evidence="5">
    <location>
        <begin position="722"/>
        <end position="733"/>
    </location>
</feature>
<accession>A0A3N4KCC0</accession>
<keyword evidence="3" id="KW-0804">Transcription</keyword>
<feature type="compositionally biased region" description="Polar residues" evidence="5">
    <location>
        <begin position="889"/>
        <end position="900"/>
    </location>
</feature>
<dbReference type="GO" id="GO:0005634">
    <property type="term" value="C:nucleus"/>
    <property type="evidence" value="ECO:0007669"/>
    <property type="project" value="UniProtKB-SubCell"/>
</dbReference>
<feature type="compositionally biased region" description="Pro residues" evidence="5">
    <location>
        <begin position="705"/>
        <end position="716"/>
    </location>
</feature>
<evidence type="ECO:0000256" key="4">
    <source>
        <dbReference type="ARBA" id="ARBA00023242"/>
    </source>
</evidence>
<dbReference type="Proteomes" id="UP000277580">
    <property type="component" value="Unassembled WGS sequence"/>
</dbReference>